<evidence type="ECO:0000259" key="2">
    <source>
        <dbReference type="Pfam" id="PF07589"/>
    </source>
</evidence>
<organism evidence="3 4">
    <name type="scientific">Pontiella sulfatireligans</name>
    <dbReference type="NCBI Taxonomy" id="2750658"/>
    <lineage>
        <taxon>Bacteria</taxon>
        <taxon>Pseudomonadati</taxon>
        <taxon>Kiritimatiellota</taxon>
        <taxon>Kiritimatiellia</taxon>
        <taxon>Kiritimatiellales</taxon>
        <taxon>Pontiellaceae</taxon>
        <taxon>Pontiella</taxon>
    </lineage>
</organism>
<sequence>MKKISFILTCLFVAGLAQADVVTTYMKPNSTTLTSGALDASTASATFEWSANNATIQMTLLADGGNIFSDDSATGVDNFRIGSTQGVTISFNVTADAGYQLDALSFERVRYAATDEGSTYTFTDNLSNIDNFTATAAKEQYFGFVGGANVQVAFVNVAPLTKDNQDTWTLHGTTDAGAYAINDFKITTDVSVIPEPAALGLIGLSGLGLLAARRFFLI</sequence>
<feature type="domain" description="Ice-binding protein C-terminal" evidence="2">
    <location>
        <begin position="193"/>
        <end position="214"/>
    </location>
</feature>
<evidence type="ECO:0000313" key="4">
    <source>
        <dbReference type="Proteomes" id="UP000346198"/>
    </source>
</evidence>
<feature type="signal peptide" evidence="1">
    <location>
        <begin position="1"/>
        <end position="19"/>
    </location>
</feature>
<dbReference type="RefSeq" id="WP_136059989.1">
    <property type="nucleotide sequence ID" value="NZ_CAAHFH010000001.1"/>
</dbReference>
<proteinExistence type="predicted"/>
<protein>
    <recommendedName>
        <fullName evidence="2">Ice-binding protein C-terminal domain-containing protein</fullName>
    </recommendedName>
</protein>
<feature type="chain" id="PRO_5025482028" description="Ice-binding protein C-terminal domain-containing protein" evidence="1">
    <location>
        <begin position="20"/>
        <end position="218"/>
    </location>
</feature>
<evidence type="ECO:0000256" key="1">
    <source>
        <dbReference type="SAM" id="SignalP"/>
    </source>
</evidence>
<dbReference type="Pfam" id="PF07589">
    <property type="entry name" value="PEP-CTERM"/>
    <property type="match status" value="1"/>
</dbReference>
<dbReference type="NCBIfam" id="TIGR02595">
    <property type="entry name" value="PEP_CTERM"/>
    <property type="match status" value="1"/>
</dbReference>
<dbReference type="Proteomes" id="UP000346198">
    <property type="component" value="Unassembled WGS sequence"/>
</dbReference>
<reference evidence="3 4" key="1">
    <citation type="submission" date="2019-04" db="EMBL/GenBank/DDBJ databases">
        <authorList>
            <person name="Van Vliet M D."/>
        </authorList>
    </citation>
    <scope>NUCLEOTIDE SEQUENCE [LARGE SCALE GENOMIC DNA]</scope>
    <source>
        <strain evidence="3 4">F21</strain>
    </source>
</reference>
<accession>A0A6C2UED3</accession>
<dbReference type="AlphaFoldDB" id="A0A6C2UED3"/>
<name>A0A6C2UED3_9BACT</name>
<dbReference type="InterPro" id="IPR013424">
    <property type="entry name" value="Ice-binding_C"/>
</dbReference>
<keyword evidence="4" id="KW-1185">Reference proteome</keyword>
<keyword evidence="1" id="KW-0732">Signal</keyword>
<gene>
    <name evidence="3" type="ORF">SCARR_00568</name>
</gene>
<evidence type="ECO:0000313" key="3">
    <source>
        <dbReference type="EMBL" id="VGO18515.1"/>
    </source>
</evidence>
<dbReference type="EMBL" id="CAAHFH010000001">
    <property type="protein sequence ID" value="VGO18515.1"/>
    <property type="molecule type" value="Genomic_DNA"/>
</dbReference>